<evidence type="ECO:0000313" key="4">
    <source>
        <dbReference type="Proteomes" id="UP000218437"/>
    </source>
</evidence>
<dbReference type="InterPro" id="IPR019220">
    <property type="entry name" value="DUF2135"/>
</dbReference>
<dbReference type="Proteomes" id="UP000218437">
    <property type="component" value="Chromosome"/>
</dbReference>
<keyword evidence="4" id="KW-1185">Reference proteome</keyword>
<sequence length="265" mass="29291">MNVFVPIAGAAVLALAGPCVQAADKSMTAPVGGWNRAGLTDKSDELAVNYPYSLIDRGAQSGRRMIRGELEKAGKNRPVHKLVVNGNPTPLYTDDDGRYARAYSFGSGSNSIEIRSPDGKPAKRVQFYEADRSRPQPMIRIIAAWDDSQAEVDLHVVTPDGQHAFWSHPALSNGGGLDADTVDGPGPENFMMTSPMRGLYQVWINYWGNFSGDGYHFDENTRQRPVITSRITLVFNENTARERREEFVVPLRGIGELTLVKTFKY</sequence>
<protein>
    <recommendedName>
        <fullName evidence="2">DUF2135 domain-containing protein</fullName>
    </recommendedName>
</protein>
<dbReference type="KEGG" id="jsv:CNX70_27805"/>
<evidence type="ECO:0000256" key="1">
    <source>
        <dbReference type="SAM" id="SignalP"/>
    </source>
</evidence>
<name>A0A290X333_9BURK</name>
<feature type="chain" id="PRO_5012018921" description="DUF2135 domain-containing protein" evidence="1">
    <location>
        <begin position="23"/>
        <end position="265"/>
    </location>
</feature>
<dbReference type="RefSeq" id="WP_096238182.1">
    <property type="nucleotide sequence ID" value="NZ_CP023422.1"/>
</dbReference>
<accession>A0A290X333</accession>
<evidence type="ECO:0000313" key="3">
    <source>
        <dbReference type="EMBL" id="ATD63529.1"/>
    </source>
</evidence>
<gene>
    <name evidence="3" type="ORF">CNX70_27805</name>
</gene>
<reference evidence="3 4" key="1">
    <citation type="submission" date="2017-09" db="EMBL/GenBank/DDBJ databases">
        <title>Complete genome sequence of Janthinobacterium svalbardensis PAMC 27463.</title>
        <authorList>
            <person name="Cho Y.-J."/>
            <person name="Cho A."/>
            <person name="Kim O.-S."/>
            <person name="Lee J.-I."/>
        </authorList>
    </citation>
    <scope>NUCLEOTIDE SEQUENCE [LARGE SCALE GENOMIC DNA]</scope>
    <source>
        <strain evidence="3 4">PAMC 27463</strain>
    </source>
</reference>
<dbReference type="Pfam" id="PF09906">
    <property type="entry name" value="DUF2135"/>
    <property type="match status" value="1"/>
</dbReference>
<evidence type="ECO:0000259" key="2">
    <source>
        <dbReference type="Pfam" id="PF09906"/>
    </source>
</evidence>
<organism evidence="3 4">
    <name type="scientific">Janthinobacterium svalbardensis</name>
    <dbReference type="NCBI Taxonomy" id="368607"/>
    <lineage>
        <taxon>Bacteria</taxon>
        <taxon>Pseudomonadati</taxon>
        <taxon>Pseudomonadota</taxon>
        <taxon>Betaproteobacteria</taxon>
        <taxon>Burkholderiales</taxon>
        <taxon>Oxalobacteraceae</taxon>
        <taxon>Janthinobacterium</taxon>
    </lineage>
</organism>
<feature type="signal peptide" evidence="1">
    <location>
        <begin position="1"/>
        <end position="22"/>
    </location>
</feature>
<keyword evidence="1" id="KW-0732">Signal</keyword>
<proteinExistence type="predicted"/>
<feature type="domain" description="DUF2135" evidence="2">
    <location>
        <begin position="196"/>
        <end position="251"/>
    </location>
</feature>
<dbReference type="EMBL" id="CP023422">
    <property type="protein sequence ID" value="ATD63529.1"/>
    <property type="molecule type" value="Genomic_DNA"/>
</dbReference>
<dbReference type="AlphaFoldDB" id="A0A290X333"/>